<dbReference type="Gene3D" id="1.10.287.110">
    <property type="entry name" value="DnaJ domain"/>
    <property type="match status" value="1"/>
</dbReference>
<dbReference type="InterPro" id="IPR001623">
    <property type="entry name" value="DnaJ_domain"/>
</dbReference>
<dbReference type="EMBL" id="CP000698">
    <property type="protein sequence ID" value="ABQ26361.1"/>
    <property type="molecule type" value="Genomic_DNA"/>
</dbReference>
<dbReference type="Proteomes" id="UP000006695">
    <property type="component" value="Chromosome"/>
</dbReference>
<dbReference type="Pfam" id="PF00226">
    <property type="entry name" value="DnaJ"/>
    <property type="match status" value="1"/>
</dbReference>
<evidence type="ECO:0000313" key="3">
    <source>
        <dbReference type="Proteomes" id="UP000006695"/>
    </source>
</evidence>
<proteinExistence type="predicted"/>
<name>A5G3J3_GEOUR</name>
<dbReference type="SUPFAM" id="SSF46565">
    <property type="entry name" value="Chaperone J-domain"/>
    <property type="match status" value="1"/>
</dbReference>
<accession>A5G3J3</accession>
<dbReference type="KEGG" id="gur:Gura_2174"/>
<dbReference type="RefSeq" id="WP_011939060.1">
    <property type="nucleotide sequence ID" value="NC_009483.1"/>
</dbReference>
<evidence type="ECO:0000259" key="1">
    <source>
        <dbReference type="PROSITE" id="PS50076"/>
    </source>
</evidence>
<evidence type="ECO:0000313" key="2">
    <source>
        <dbReference type="EMBL" id="ABQ26361.1"/>
    </source>
</evidence>
<feature type="domain" description="J" evidence="1">
    <location>
        <begin position="8"/>
        <end position="73"/>
    </location>
</feature>
<dbReference type="STRING" id="351605.Gura_2174"/>
<dbReference type="CDD" id="cd06257">
    <property type="entry name" value="DnaJ"/>
    <property type="match status" value="1"/>
</dbReference>
<reference evidence="2 3" key="1">
    <citation type="submission" date="2007-05" db="EMBL/GenBank/DDBJ databases">
        <title>Complete sequence of Geobacter uraniireducens Rf4.</title>
        <authorList>
            <consortium name="US DOE Joint Genome Institute"/>
            <person name="Copeland A."/>
            <person name="Lucas S."/>
            <person name="Lapidus A."/>
            <person name="Barry K."/>
            <person name="Detter J.C."/>
            <person name="Glavina del Rio T."/>
            <person name="Hammon N."/>
            <person name="Israni S."/>
            <person name="Dalin E."/>
            <person name="Tice H."/>
            <person name="Pitluck S."/>
            <person name="Chertkov O."/>
            <person name="Brettin T."/>
            <person name="Bruce D."/>
            <person name="Han C."/>
            <person name="Schmutz J."/>
            <person name="Larimer F."/>
            <person name="Land M."/>
            <person name="Hauser L."/>
            <person name="Kyrpides N."/>
            <person name="Mikhailova N."/>
            <person name="Shelobolina E."/>
            <person name="Aklujkar M."/>
            <person name="Lovley D."/>
            <person name="Richardson P."/>
        </authorList>
    </citation>
    <scope>NUCLEOTIDE SEQUENCE [LARGE SCALE GENOMIC DNA]</scope>
    <source>
        <strain evidence="2 3">Rf4</strain>
    </source>
</reference>
<dbReference type="HOGENOM" id="CLU_177536_0_0_7"/>
<gene>
    <name evidence="2" type="ordered locus">Gura_2174</name>
</gene>
<protein>
    <submittedName>
        <fullName evidence="2">Heat shock protein DnaJ domain protein</fullName>
    </submittedName>
</protein>
<dbReference type="SMART" id="SM00271">
    <property type="entry name" value="DnaJ"/>
    <property type="match status" value="1"/>
</dbReference>
<keyword evidence="3" id="KW-1185">Reference proteome</keyword>
<keyword evidence="2" id="KW-0346">Stress response</keyword>
<sequence length="96" mass="11304">MTFQELQNALKIFGFTGRVTLREIKKRHRKLVKTCHPDTGEQNDPEQIRLVNAAYGILLEYAEDFRFSFTDEEFLAQNPEERIRLQFADDPLWGSN</sequence>
<organism evidence="2 3">
    <name type="scientific">Geotalea uraniireducens (strain Rf4)</name>
    <name type="common">Geobacter uraniireducens</name>
    <dbReference type="NCBI Taxonomy" id="351605"/>
    <lineage>
        <taxon>Bacteria</taxon>
        <taxon>Pseudomonadati</taxon>
        <taxon>Thermodesulfobacteriota</taxon>
        <taxon>Desulfuromonadia</taxon>
        <taxon>Geobacterales</taxon>
        <taxon>Geobacteraceae</taxon>
        <taxon>Geotalea</taxon>
    </lineage>
</organism>
<dbReference type="AlphaFoldDB" id="A5G3J3"/>
<dbReference type="PROSITE" id="PS50076">
    <property type="entry name" value="DNAJ_2"/>
    <property type="match status" value="1"/>
</dbReference>
<dbReference type="InterPro" id="IPR036869">
    <property type="entry name" value="J_dom_sf"/>
</dbReference>
<dbReference type="OrthoDB" id="5244113at2"/>